<dbReference type="AlphaFoldDB" id="A0A9P6JG42"/>
<proteinExistence type="predicted"/>
<keyword evidence="2" id="KW-1133">Transmembrane helix</keyword>
<evidence type="ECO:0000313" key="3">
    <source>
        <dbReference type="EMBL" id="KAF9972314.1"/>
    </source>
</evidence>
<evidence type="ECO:0000256" key="2">
    <source>
        <dbReference type="SAM" id="Phobius"/>
    </source>
</evidence>
<keyword evidence="2" id="KW-0472">Membrane</keyword>
<keyword evidence="4" id="KW-1185">Reference proteome</keyword>
<protein>
    <submittedName>
        <fullName evidence="3">Uncharacterized protein</fullName>
    </submittedName>
</protein>
<feature type="compositionally biased region" description="Acidic residues" evidence="1">
    <location>
        <begin position="18"/>
        <end position="35"/>
    </location>
</feature>
<feature type="compositionally biased region" description="Basic and acidic residues" evidence="1">
    <location>
        <begin position="36"/>
        <end position="47"/>
    </location>
</feature>
<evidence type="ECO:0000313" key="4">
    <source>
        <dbReference type="Proteomes" id="UP000749646"/>
    </source>
</evidence>
<feature type="transmembrane region" description="Helical" evidence="2">
    <location>
        <begin position="67"/>
        <end position="85"/>
    </location>
</feature>
<evidence type="ECO:0000256" key="1">
    <source>
        <dbReference type="SAM" id="MobiDB-lite"/>
    </source>
</evidence>
<comment type="caution">
    <text evidence="3">The sequence shown here is derived from an EMBL/GenBank/DDBJ whole genome shotgun (WGS) entry which is preliminary data.</text>
</comment>
<gene>
    <name evidence="3" type="ORF">BGZ65_009892</name>
</gene>
<reference evidence="3" key="1">
    <citation type="journal article" date="2020" name="Fungal Divers.">
        <title>Resolving the Mortierellaceae phylogeny through synthesis of multi-gene phylogenetics and phylogenomics.</title>
        <authorList>
            <person name="Vandepol N."/>
            <person name="Liber J."/>
            <person name="Desiro A."/>
            <person name="Na H."/>
            <person name="Kennedy M."/>
            <person name="Barry K."/>
            <person name="Grigoriev I.V."/>
            <person name="Miller A.N."/>
            <person name="O'Donnell K."/>
            <person name="Stajich J.E."/>
            <person name="Bonito G."/>
        </authorList>
    </citation>
    <scope>NUCLEOTIDE SEQUENCE</scope>
    <source>
        <strain evidence="3">MES-2147</strain>
    </source>
</reference>
<sequence>MVQATAKRRLAVAQAAIEEGEDLDMDDDEDEDEDESRVRKASDKDHGSTMATLARCLEAAMNESVHYPSLFACVIIVGFQLFLTFDDPHEKHQQKKLERSVSRYGKRLNGLEMNGKSAD</sequence>
<dbReference type="Proteomes" id="UP000749646">
    <property type="component" value="Unassembled WGS sequence"/>
</dbReference>
<keyword evidence="2" id="KW-0812">Transmembrane</keyword>
<dbReference type="EMBL" id="JAAAHW010004680">
    <property type="protein sequence ID" value="KAF9972314.1"/>
    <property type="molecule type" value="Genomic_DNA"/>
</dbReference>
<feature type="non-terminal residue" evidence="3">
    <location>
        <position position="1"/>
    </location>
</feature>
<name>A0A9P6JG42_9FUNG</name>
<organism evidence="3 4">
    <name type="scientific">Modicella reniformis</name>
    <dbReference type="NCBI Taxonomy" id="1440133"/>
    <lineage>
        <taxon>Eukaryota</taxon>
        <taxon>Fungi</taxon>
        <taxon>Fungi incertae sedis</taxon>
        <taxon>Mucoromycota</taxon>
        <taxon>Mortierellomycotina</taxon>
        <taxon>Mortierellomycetes</taxon>
        <taxon>Mortierellales</taxon>
        <taxon>Mortierellaceae</taxon>
        <taxon>Modicella</taxon>
    </lineage>
</organism>
<accession>A0A9P6JG42</accession>
<feature type="region of interest" description="Disordered" evidence="1">
    <location>
        <begin position="17"/>
        <end position="48"/>
    </location>
</feature>